<feature type="compositionally biased region" description="Acidic residues" evidence="8">
    <location>
        <begin position="434"/>
        <end position="446"/>
    </location>
</feature>
<dbReference type="OrthoDB" id="1931232at2759"/>
<evidence type="ECO:0000256" key="8">
    <source>
        <dbReference type="SAM" id="MobiDB-lite"/>
    </source>
</evidence>
<dbReference type="InterPro" id="IPR000210">
    <property type="entry name" value="BTB/POZ_dom"/>
</dbReference>
<feature type="compositionally biased region" description="Low complexity" evidence="8">
    <location>
        <begin position="1094"/>
        <end position="1108"/>
    </location>
</feature>
<evidence type="ECO:0000256" key="4">
    <source>
        <dbReference type="ARBA" id="ARBA00023172"/>
    </source>
</evidence>
<feature type="compositionally biased region" description="Basic and acidic residues" evidence="8">
    <location>
        <begin position="413"/>
        <end position="433"/>
    </location>
</feature>
<dbReference type="EMBL" id="JACMRX010000001">
    <property type="protein sequence ID" value="KAF7997788.1"/>
    <property type="molecule type" value="Genomic_DNA"/>
</dbReference>
<evidence type="ECO:0000256" key="7">
    <source>
        <dbReference type="ARBA" id="ARBA00029496"/>
    </source>
</evidence>
<feature type="compositionally biased region" description="Basic residues" evidence="8">
    <location>
        <begin position="63"/>
        <end position="76"/>
    </location>
</feature>
<feature type="compositionally biased region" description="Basic and acidic residues" evidence="8">
    <location>
        <begin position="378"/>
        <end position="392"/>
    </location>
</feature>
<feature type="region of interest" description="Disordered" evidence="8">
    <location>
        <begin position="1309"/>
        <end position="1377"/>
    </location>
</feature>
<dbReference type="CDD" id="cd22999">
    <property type="entry name" value="SAP_SLX4"/>
    <property type="match status" value="1"/>
</dbReference>
<feature type="region of interest" description="Disordered" evidence="8">
    <location>
        <begin position="1022"/>
        <end position="1055"/>
    </location>
</feature>
<feature type="compositionally biased region" description="Polar residues" evidence="8">
    <location>
        <begin position="393"/>
        <end position="412"/>
    </location>
</feature>
<dbReference type="Gene3D" id="3.30.710.10">
    <property type="entry name" value="Potassium Channel Kv1.1, Chain A"/>
    <property type="match status" value="1"/>
</dbReference>
<dbReference type="Proteomes" id="UP000639338">
    <property type="component" value="Unassembled WGS sequence"/>
</dbReference>
<evidence type="ECO:0000256" key="1">
    <source>
        <dbReference type="ARBA" id="ARBA00004123"/>
    </source>
</evidence>
<feature type="region of interest" description="Disordered" evidence="8">
    <location>
        <begin position="774"/>
        <end position="795"/>
    </location>
</feature>
<dbReference type="Pfam" id="PF00651">
    <property type="entry name" value="BTB"/>
    <property type="match status" value="1"/>
</dbReference>
<keyword evidence="3" id="KW-0227">DNA damage</keyword>
<dbReference type="GO" id="GO:0006281">
    <property type="term" value="P:DNA repair"/>
    <property type="evidence" value="ECO:0007669"/>
    <property type="project" value="UniProtKB-KW"/>
</dbReference>
<comment type="subcellular location">
    <subcellularLocation>
        <location evidence="1">Nucleus</location>
    </subcellularLocation>
</comment>
<comment type="caution">
    <text evidence="10">The sequence shown here is derived from an EMBL/GenBank/DDBJ whole genome shotgun (WGS) entry which is preliminary data.</text>
</comment>
<protein>
    <recommendedName>
        <fullName evidence="7">Structure-specific endonuclease subunit SLX4</fullName>
    </recommendedName>
</protein>
<keyword evidence="4" id="KW-0233">DNA recombination</keyword>
<dbReference type="PANTHER" id="PTHR21541:SF3">
    <property type="entry name" value="STRUCTURE-SPECIFIC ENDONUCLEASE SUBUNIT SLX4"/>
    <property type="match status" value="1"/>
</dbReference>
<accession>A0A835CXU7</accession>
<feature type="region of interest" description="Disordered" evidence="8">
    <location>
        <begin position="914"/>
        <end position="1001"/>
    </location>
</feature>
<feature type="compositionally biased region" description="Polar residues" evidence="8">
    <location>
        <begin position="1"/>
        <end position="27"/>
    </location>
</feature>
<organism evidence="10 11">
    <name type="scientific">Aphidius gifuensis</name>
    <name type="common">Parasitoid wasp</name>
    <dbReference type="NCBI Taxonomy" id="684658"/>
    <lineage>
        <taxon>Eukaryota</taxon>
        <taxon>Metazoa</taxon>
        <taxon>Ecdysozoa</taxon>
        <taxon>Arthropoda</taxon>
        <taxon>Hexapoda</taxon>
        <taxon>Insecta</taxon>
        <taxon>Pterygota</taxon>
        <taxon>Neoptera</taxon>
        <taxon>Endopterygota</taxon>
        <taxon>Hymenoptera</taxon>
        <taxon>Apocrita</taxon>
        <taxon>Ichneumonoidea</taxon>
        <taxon>Braconidae</taxon>
        <taxon>Aphidiinae</taxon>
        <taxon>Aphidius</taxon>
    </lineage>
</organism>
<feature type="region of interest" description="Disordered" evidence="8">
    <location>
        <begin position="376"/>
        <end position="455"/>
    </location>
</feature>
<dbReference type="PANTHER" id="PTHR21541">
    <property type="entry name" value="BTB POZ DOMAIN CONTAINING 12"/>
    <property type="match status" value="1"/>
</dbReference>
<evidence type="ECO:0000256" key="6">
    <source>
        <dbReference type="ARBA" id="ARBA00023242"/>
    </source>
</evidence>
<evidence type="ECO:0000256" key="5">
    <source>
        <dbReference type="ARBA" id="ARBA00023204"/>
    </source>
</evidence>
<feature type="compositionally biased region" description="Polar residues" evidence="8">
    <location>
        <begin position="1033"/>
        <end position="1053"/>
    </location>
</feature>
<feature type="compositionally biased region" description="Polar residues" evidence="8">
    <location>
        <begin position="80"/>
        <end position="89"/>
    </location>
</feature>
<feature type="compositionally biased region" description="Polar residues" evidence="8">
    <location>
        <begin position="983"/>
        <end position="1001"/>
    </location>
</feature>
<name>A0A835CXU7_APHGI</name>
<keyword evidence="5" id="KW-0234">DNA repair</keyword>
<evidence type="ECO:0000313" key="10">
    <source>
        <dbReference type="EMBL" id="KAF7997788.1"/>
    </source>
</evidence>
<keyword evidence="6" id="KW-0539">Nucleus</keyword>
<comment type="similarity">
    <text evidence="2">Belongs to the SLX4 family.</text>
</comment>
<keyword evidence="11" id="KW-1185">Reference proteome</keyword>
<evidence type="ECO:0000256" key="2">
    <source>
        <dbReference type="ARBA" id="ARBA00006661"/>
    </source>
</evidence>
<dbReference type="InterPro" id="IPR011333">
    <property type="entry name" value="SKP1/BTB/POZ_sf"/>
</dbReference>
<dbReference type="GO" id="GO:0000712">
    <property type="term" value="P:resolution of meiotic recombination intermediates"/>
    <property type="evidence" value="ECO:0007669"/>
    <property type="project" value="TreeGrafter"/>
</dbReference>
<reference evidence="10 11" key="1">
    <citation type="submission" date="2020-08" db="EMBL/GenBank/DDBJ databases">
        <title>Aphidius gifuensis genome sequencing and assembly.</title>
        <authorList>
            <person name="Du Z."/>
        </authorList>
    </citation>
    <scope>NUCLEOTIDE SEQUENCE [LARGE SCALE GENOMIC DNA]</scope>
    <source>
        <strain evidence="10">YNYX2018</strain>
        <tissue evidence="10">Adults</tissue>
    </source>
</reference>
<proteinExistence type="inferred from homology"/>
<feature type="compositionally biased region" description="Acidic residues" evidence="8">
    <location>
        <begin position="1361"/>
        <end position="1370"/>
    </location>
</feature>
<feature type="region of interest" description="Disordered" evidence="8">
    <location>
        <begin position="1085"/>
        <end position="1108"/>
    </location>
</feature>
<feature type="domain" description="BTB" evidence="9">
    <location>
        <begin position="480"/>
        <end position="575"/>
    </location>
</feature>
<feature type="region of interest" description="Disordered" evidence="8">
    <location>
        <begin position="59"/>
        <end position="89"/>
    </location>
</feature>
<dbReference type="CDD" id="cd18186">
    <property type="entry name" value="BTB_POZ_ZBTB_KLHL-like"/>
    <property type="match status" value="1"/>
</dbReference>
<feature type="compositionally biased region" description="Basic and acidic residues" evidence="8">
    <location>
        <begin position="954"/>
        <end position="980"/>
    </location>
</feature>
<dbReference type="InterPro" id="IPR018574">
    <property type="entry name" value="Structure-sp_endonuc_su_Slx4"/>
</dbReference>
<evidence type="ECO:0000259" key="9">
    <source>
        <dbReference type="Pfam" id="PF00651"/>
    </source>
</evidence>
<dbReference type="GO" id="GO:0033557">
    <property type="term" value="C:Slx1-Slx4 complex"/>
    <property type="evidence" value="ECO:0007669"/>
    <property type="project" value="InterPro"/>
</dbReference>
<feature type="compositionally biased region" description="Polar residues" evidence="8">
    <location>
        <begin position="915"/>
        <end position="950"/>
    </location>
</feature>
<feature type="region of interest" description="Disordered" evidence="8">
    <location>
        <begin position="1"/>
        <end position="43"/>
    </location>
</feature>
<sequence length="1458" mass="165727">MSKTTETNENSEILNSKPQSSKTNQESENNKKLIRSLSPDVDDSLADFKSPNIILKVPPKIINVKKKPGPRSKKKTTTTAPKESTSQPSIESQFFKQQNQFVCPLCFKTFNDAETLSSHAKTCAVKNKVSTRKLLAATELQERQAAERLHIGLPAGPVRTVKKKKPNIKNFMPEGDPDIQLAKALSISLQEMEQIEELDNAVAMVAEPDDKFIEMSSSLRRSTLQSFGFKTNKPQAELPQDKIKRRKNFGPTILETRTQETREALLTEKIAEIIVGVEQSTQARYVESNHQPTVHKKIKINSKLLKKYHKSDQKLWNYSKELLKNSEYYVNELAEYIQPLESKEQEITDINYEENNTNVAIDNFDDNRMDIDEATEAEDSHHQEIKTTKVKDNSQSNLSNIEENSSTENKLTSQKENENNDQIKSDKEKKDYNDDGDADDENDGESDSLKNNFMNNQSDKESSVVVAYDWYKMVGSTYGSDIKILLKHDKYIPAHSLVFLARCCNILNDIVDFNKPYDHWKKIIKWPTIDITAATYFLEYLYCGRIIKCCISNENNSIDQLKLLAHKYSVKKLFEYIIKKEKSSCKYHGKLKQDDKKNKTINKISDKAEIKINNNSDESADVDTKDKIAKDEYQIIDDIVWTDDFELEQNQDVQYKTPLSRLDLDKKQLTCSPDLFEDSVVYESDATSSVIHQESTKKFDESSTIINEITTPKLIDETQNVIPDESSTHEILETPLQSKSFTCRRKLSEVYPTKSKSDMTLYIEKIKRITARDINDTDTDGDTPVRPLKPPHKNPFKVKKNEDESFLLVGKKSYDDDDTLNADKSFTKKIKKSAISMIEDKLLADAGERLEKVQASNENNIDIGELSTEVESNCDDDEDEDNLEESMYTKYQKKTLSNSITNYRNDAIKFLENTAEMTTPPSESNSLKKSRNNTFNKSGIPETTINLTELSDSEPEKSQDIQHHSDIPNDHPGMEVDKVYSPDNKSFQSFQEPSKTSESLTDMHTINDVVFDSWSDALPLTQSNFKNSPDRNILTQQNSDSNSSHDTLKLNNDSDTEPNYCFTQKLSLSQEVADVFKDLSQKTNTDTNLNAHGLSQSPITLSSSSETSNLDDLDRFDEILKDLPEANKENNFSKSGNPEGGFEISNLLDSPIFSNSKNQTDESTTKLIPSTSKNITFRSSRVIKKHTSCISHTLSDNSDDEIPIASSTRCHSSLASPIVTNTSSRLLAVKSKSDGNFTKKLLHKKRESSVLKNNNLSRLTEVITPPLDYANMTSPEIYRELHKYGLKKQKRPKAIKLLTNIYDQLHPFVSDDDIPDTSTDNYNDDEPPRKKQCVQNEINCPDDNDDLSQESSSSSSSIVPEEMDLDEDDGGPSTISQGTLPIKELFVKYINKNKDVKRDILMYTPVPLEDLYRKLKAEGFNGKLNDFIDFLDSESITFQVKEAKRNDKKKTTKKKKCM</sequence>
<evidence type="ECO:0000256" key="3">
    <source>
        <dbReference type="ARBA" id="ARBA00022763"/>
    </source>
</evidence>
<evidence type="ECO:0000313" key="11">
    <source>
        <dbReference type="Proteomes" id="UP000639338"/>
    </source>
</evidence>
<gene>
    <name evidence="10" type="ORF">HCN44_009186</name>
</gene>
<dbReference type="Pfam" id="PF09494">
    <property type="entry name" value="Slx4"/>
    <property type="match status" value="1"/>
</dbReference>
<dbReference type="GO" id="GO:0006260">
    <property type="term" value="P:DNA replication"/>
    <property type="evidence" value="ECO:0007669"/>
    <property type="project" value="InterPro"/>
</dbReference>